<feature type="domain" description="ABC3 transporter permease C-terminal" evidence="7">
    <location>
        <begin position="294"/>
        <end position="408"/>
    </location>
</feature>
<evidence type="ECO:0000256" key="1">
    <source>
        <dbReference type="ARBA" id="ARBA00004651"/>
    </source>
</evidence>
<name>A0A1T5KQB2_9BACT</name>
<feature type="domain" description="ABC3 transporter permease C-terminal" evidence="7">
    <location>
        <begin position="674"/>
        <end position="787"/>
    </location>
</feature>
<evidence type="ECO:0000259" key="8">
    <source>
        <dbReference type="Pfam" id="PF12704"/>
    </source>
</evidence>
<feature type="transmembrane region" description="Helical" evidence="6">
    <location>
        <begin position="21"/>
        <end position="39"/>
    </location>
</feature>
<comment type="subcellular location">
    <subcellularLocation>
        <location evidence="1">Cell membrane</location>
        <topology evidence="1">Multi-pass membrane protein</topology>
    </subcellularLocation>
</comment>
<feature type="transmembrane region" description="Helical" evidence="6">
    <location>
        <begin position="336"/>
        <end position="361"/>
    </location>
</feature>
<feature type="transmembrane region" description="Helical" evidence="6">
    <location>
        <begin position="295"/>
        <end position="316"/>
    </location>
</feature>
<evidence type="ECO:0000313" key="10">
    <source>
        <dbReference type="Proteomes" id="UP000190961"/>
    </source>
</evidence>
<organism evidence="9 10">
    <name type="scientific">Ohtaekwangia koreensis</name>
    <dbReference type="NCBI Taxonomy" id="688867"/>
    <lineage>
        <taxon>Bacteria</taxon>
        <taxon>Pseudomonadati</taxon>
        <taxon>Bacteroidota</taxon>
        <taxon>Cytophagia</taxon>
        <taxon>Cytophagales</taxon>
        <taxon>Fulvivirgaceae</taxon>
        <taxon>Ohtaekwangia</taxon>
    </lineage>
</organism>
<keyword evidence="10" id="KW-1185">Reference proteome</keyword>
<evidence type="ECO:0000259" key="7">
    <source>
        <dbReference type="Pfam" id="PF02687"/>
    </source>
</evidence>
<dbReference type="RefSeq" id="WP_159453681.1">
    <property type="nucleotide sequence ID" value="NZ_FUZU01000001.1"/>
</dbReference>
<keyword evidence="5 6" id="KW-0472">Membrane</keyword>
<dbReference type="GO" id="GO:0005886">
    <property type="term" value="C:plasma membrane"/>
    <property type="evidence" value="ECO:0007669"/>
    <property type="project" value="UniProtKB-SubCell"/>
</dbReference>
<keyword evidence="2" id="KW-1003">Cell membrane</keyword>
<dbReference type="AlphaFoldDB" id="A0A1T5KQB2"/>
<keyword evidence="3 6" id="KW-0812">Transmembrane</keyword>
<dbReference type="InterPro" id="IPR003838">
    <property type="entry name" value="ABC3_permease_C"/>
</dbReference>
<keyword evidence="4 6" id="KW-1133">Transmembrane helix</keyword>
<evidence type="ECO:0000256" key="5">
    <source>
        <dbReference type="ARBA" id="ARBA00023136"/>
    </source>
</evidence>
<evidence type="ECO:0000256" key="4">
    <source>
        <dbReference type="ARBA" id="ARBA00022989"/>
    </source>
</evidence>
<dbReference type="PANTHER" id="PTHR30572">
    <property type="entry name" value="MEMBRANE COMPONENT OF TRANSPORTER-RELATED"/>
    <property type="match status" value="1"/>
</dbReference>
<protein>
    <submittedName>
        <fullName evidence="9">Putative ABC transport system permease protein</fullName>
    </submittedName>
</protein>
<feature type="transmembrane region" description="Helical" evidence="6">
    <location>
        <begin position="753"/>
        <end position="776"/>
    </location>
</feature>
<dbReference type="EMBL" id="FUZU01000001">
    <property type="protein sequence ID" value="SKC65478.1"/>
    <property type="molecule type" value="Genomic_DNA"/>
</dbReference>
<sequence length="794" mass="88086">MIRTYFRIAWRSLLKNKLFSFINIFGLALAMSVGMMVMIRVKDSLSFDKFHPHPEYTYRITSHITNPEKLSWELASTPLPLQEILERDTLLAAASVNLYPVIHESATDGAKDIVVSGSFTQSSFFDAFGFKLLHGNAAVALSQPFSVVLSRSTSEKFFGTNNPVGKLLTLEKLGVFQITGVLAEAPGKTHISNDVYISYTTVDKLEALGKLPPKSKTFNSFESGYTYIVLHENQSREKLQSALDRVAGDINQDSDHGIFRFKTQKLSAISPNWGTLYNDFARAASWGKIITEGTVAFIILLAACFNYTSLSIARSLTRTREIGIRKIAGAKRSQIFFQYIVESVVLSFFALLLASVILSFILEYKPFNDGYEFIPETSVDWILILSFTGFALFAGLLAGVMPSWILSSFKAVKMLRNTMTENIMGGMTLRKILLVFQFSISLVVLIFLTAFYRQFSFMEQADQGFTKENIVAIPVQPKESDSFRNEITRIAGVQIVGSISSIFGDHPTGSANIGLSHDSQRSVKIDYYFCDAGAIPINELQIVAGANFDSYTESREQSIILNQKAVHVLGFQNIHAAVGESVWIDSAQLRIVGVVKDFYNKGVANAIAPMALRNRAANQNLMVKINPNALQQTTYQLEKVWSKVYPGRIFTYTWLDKENARRYDQAATISLLGFLAFMTVAIASLGLLGLVVFTVETRRKEISIRKIIGASVGQLINLLSKGYIKLLVIAGIIAIPIGYLLSTFFLMNFANRVSFGAGSAITAFGFLLLIGLAMIISQTFRASIQNPVKNLRND</sequence>
<proteinExistence type="predicted"/>
<dbReference type="STRING" id="688867.SAMN05660236_2424"/>
<dbReference type="Pfam" id="PF12704">
    <property type="entry name" value="MacB_PCD"/>
    <property type="match status" value="1"/>
</dbReference>
<evidence type="ECO:0000256" key="6">
    <source>
        <dbReference type="SAM" id="Phobius"/>
    </source>
</evidence>
<gene>
    <name evidence="9" type="ORF">SAMN05660236_2424</name>
</gene>
<feature type="domain" description="MacB-like periplasmic core" evidence="8">
    <location>
        <begin position="20"/>
        <end position="245"/>
    </location>
</feature>
<feature type="transmembrane region" description="Helical" evidence="6">
    <location>
        <begin position="381"/>
        <end position="406"/>
    </location>
</feature>
<accession>A0A1T5KQB2</accession>
<evidence type="ECO:0000256" key="3">
    <source>
        <dbReference type="ARBA" id="ARBA00022692"/>
    </source>
</evidence>
<dbReference type="OrthoDB" id="5933722at2"/>
<feature type="transmembrane region" description="Helical" evidence="6">
    <location>
        <begin position="726"/>
        <end position="747"/>
    </location>
</feature>
<dbReference type="InterPro" id="IPR025857">
    <property type="entry name" value="MacB_PCD"/>
</dbReference>
<feature type="transmembrane region" description="Helical" evidence="6">
    <location>
        <begin position="432"/>
        <end position="452"/>
    </location>
</feature>
<feature type="transmembrane region" description="Helical" evidence="6">
    <location>
        <begin position="671"/>
        <end position="695"/>
    </location>
</feature>
<dbReference type="Pfam" id="PF02687">
    <property type="entry name" value="FtsX"/>
    <property type="match status" value="2"/>
</dbReference>
<evidence type="ECO:0000313" key="9">
    <source>
        <dbReference type="EMBL" id="SKC65478.1"/>
    </source>
</evidence>
<dbReference type="Proteomes" id="UP000190961">
    <property type="component" value="Unassembled WGS sequence"/>
</dbReference>
<dbReference type="InterPro" id="IPR050250">
    <property type="entry name" value="Macrolide_Exporter_MacB"/>
</dbReference>
<dbReference type="GO" id="GO:0022857">
    <property type="term" value="F:transmembrane transporter activity"/>
    <property type="evidence" value="ECO:0007669"/>
    <property type="project" value="TreeGrafter"/>
</dbReference>
<evidence type="ECO:0000256" key="2">
    <source>
        <dbReference type="ARBA" id="ARBA00022475"/>
    </source>
</evidence>
<dbReference type="PANTHER" id="PTHR30572:SF18">
    <property type="entry name" value="ABC-TYPE MACROLIDE FAMILY EXPORT SYSTEM PERMEASE COMPONENT 2"/>
    <property type="match status" value="1"/>
</dbReference>
<reference evidence="9 10" key="1">
    <citation type="submission" date="2017-02" db="EMBL/GenBank/DDBJ databases">
        <authorList>
            <person name="Peterson S.W."/>
        </authorList>
    </citation>
    <scope>NUCLEOTIDE SEQUENCE [LARGE SCALE GENOMIC DNA]</scope>
    <source>
        <strain evidence="9 10">DSM 25262</strain>
    </source>
</reference>